<feature type="region of interest" description="Disordered" evidence="1">
    <location>
        <begin position="1030"/>
        <end position="1206"/>
    </location>
</feature>
<evidence type="ECO:0000313" key="3">
    <source>
        <dbReference type="EMBL" id="OCF31899.1"/>
    </source>
</evidence>
<dbReference type="PROSITE" id="PS50195">
    <property type="entry name" value="PX"/>
    <property type="match status" value="1"/>
</dbReference>
<proteinExistence type="predicted"/>
<dbReference type="AlphaFoldDB" id="A0A1B9GLE2"/>
<reference evidence="4" key="2">
    <citation type="submission" date="2013-12" db="EMBL/GenBank/DDBJ databases">
        <title>Evolution of pathogenesis and genome organization in the Tremellales.</title>
        <authorList>
            <person name="Cuomo C."/>
            <person name="Litvintseva A."/>
            <person name="Heitman J."/>
            <person name="Chen Y."/>
            <person name="Sun S."/>
            <person name="Springer D."/>
            <person name="Dromer F."/>
            <person name="Young S."/>
            <person name="Zeng Q."/>
            <person name="Chapman S."/>
            <person name="Gujja S."/>
            <person name="Saif S."/>
            <person name="Birren B."/>
        </authorList>
    </citation>
    <scope>NUCLEOTIDE SEQUENCE [LARGE SCALE GENOMIC DNA]</scope>
    <source>
        <strain evidence="4">BCC8398</strain>
    </source>
</reference>
<feature type="compositionally biased region" description="Pro residues" evidence="1">
    <location>
        <begin position="1160"/>
        <end position="1169"/>
    </location>
</feature>
<dbReference type="SMART" id="SM00312">
    <property type="entry name" value="PX"/>
    <property type="match status" value="1"/>
</dbReference>
<organism evidence="3 4">
    <name type="scientific">Kwoniella heveanensis BCC8398</name>
    <dbReference type="NCBI Taxonomy" id="1296120"/>
    <lineage>
        <taxon>Eukaryota</taxon>
        <taxon>Fungi</taxon>
        <taxon>Dikarya</taxon>
        <taxon>Basidiomycota</taxon>
        <taxon>Agaricomycotina</taxon>
        <taxon>Tremellomycetes</taxon>
        <taxon>Tremellales</taxon>
        <taxon>Cryptococcaceae</taxon>
        <taxon>Kwoniella</taxon>
    </lineage>
</organism>
<dbReference type="OrthoDB" id="2117459at2759"/>
<dbReference type="EMBL" id="KI669512">
    <property type="protein sequence ID" value="OCF31899.1"/>
    <property type="molecule type" value="Genomic_DNA"/>
</dbReference>
<feature type="compositionally biased region" description="Low complexity" evidence="1">
    <location>
        <begin position="477"/>
        <end position="505"/>
    </location>
</feature>
<dbReference type="Pfam" id="PF00787">
    <property type="entry name" value="PX"/>
    <property type="match status" value="1"/>
</dbReference>
<feature type="compositionally biased region" description="Gly residues" evidence="1">
    <location>
        <begin position="991"/>
        <end position="1004"/>
    </location>
</feature>
<feature type="compositionally biased region" description="Low complexity" evidence="1">
    <location>
        <begin position="1109"/>
        <end position="1118"/>
    </location>
</feature>
<sequence length="1231" mass="135416">MSSPSSPNVPYKPYTPRRQRSARPDRPLPPPPPPDAAEDNGPEEDVGAINAVDLVQGFTSPPSPPRISSLSFNETQSRRDKELPPPPHSAPADQHEYGQGSRRAGDGLPPPPQSASAVPSTSTSSSAAGTGTAPQVSAQHLHPYHSTLPTSSMEPPTILTPLRAHYLKKTLVNLQVTHELGLITDPVLGANALGLLGDPFVLPDSAKKDAMARVSEISRQEGSSLGDLPFLRFMFHQFLLPFPFLATAPPTFWSAKVQPFLSSFLATTGVAGHATLTEQEQEVAESLMTKEERKEAQERKKLWAKVEKHLALMFGVGIKLTSGEEVVRIGQAELRRLEELQEERRRKWVEKHGGQQGVANTMDPTQGFEVNVVGVRVVTEKGRVRHRSHEEFIIRTRRNGVSDTFVTRRYGDFRRLADELRLAFPDYPIPPPPPKDKTATAAAVVSPPASAGYSAYNPLRMIYGSGTPATGSPDPGSPSGYATPSTSSTAGPPDSPSSPTTQTTPLSREKNRLTLRAYLQSILALPFIINSPILRSFLLSAPTALTPPETVDCQRRLEADAVREEGRRRFRLEAEKRIEALREGLAQFKGDVLSKEGGLKGVFEVVRRVEKVEDLPKAEASVLEWGRISLAATIFQLFVASDTASDTLAGLKRLHGLMPYFVLKGILKISNPMAMIRGVLDLFLARPFGGQSLIQRMFSSSLTEDVRLLGEDIEAVQEKIDDPVLCQKIEQYAMAPFEIQEVFRKDAASEGIDLLVVILRSPSVPSLSRPQFQRVARATRAYHEYKNAQAELDDSDDDMGPDNDDAWLYEDLSVLLKLWMRKREKEGLLALIFEGVTAELLKDIITIFYAPLATVYKAASIADSLGDMQAFINDMIRTVEQVEELSQEDPQRTVQTFIDLVQRHEQSFYTFVHNVHSKGQGLFDSLMAWIELFLDYARSGLPRPMDLEFILPAADEARRAVMKEVDAVAEYHYKLKVAHEEKIRRRFRSVGPGGPGGGGAGAIGENGNEEAALLDSVMASLSIGETAVAEGGEIADEESEEDEEEDEEELEREIALSEFQSRRAGARPGVEGDDSERSSINSSLLSPPPATPGGGGGENQQRHSRRGSHGSTSAGAGRKSIEKIRNSLDFKRRGSPDTDKEKTSSTVRGGGDRDPTNEPGRPPRSPHQPPSSANSSPGQSQGHEHQQHGRRRRRKKRDNELLVQPQTKAIEDLRPLFVEMIRPNLRVKPLK</sequence>
<reference evidence="3 4" key="1">
    <citation type="submission" date="2013-07" db="EMBL/GenBank/DDBJ databases">
        <title>The Genome Sequence of Cryptococcus heveanensis BCC8398.</title>
        <authorList>
            <consortium name="The Broad Institute Genome Sequencing Platform"/>
            <person name="Cuomo C."/>
            <person name="Litvintseva A."/>
            <person name="Chen Y."/>
            <person name="Heitman J."/>
            <person name="Sun S."/>
            <person name="Springer D."/>
            <person name="Dromer F."/>
            <person name="Young S.K."/>
            <person name="Zeng Q."/>
            <person name="Gargeya S."/>
            <person name="Fitzgerald M."/>
            <person name="Abouelleil A."/>
            <person name="Alvarado L."/>
            <person name="Berlin A.M."/>
            <person name="Chapman S.B."/>
            <person name="Dewar J."/>
            <person name="Goldberg J."/>
            <person name="Griggs A."/>
            <person name="Gujja S."/>
            <person name="Hansen M."/>
            <person name="Howarth C."/>
            <person name="Imamovic A."/>
            <person name="Larimer J."/>
            <person name="McCowan C."/>
            <person name="Murphy C."/>
            <person name="Pearson M."/>
            <person name="Priest M."/>
            <person name="Roberts A."/>
            <person name="Saif S."/>
            <person name="Shea T."/>
            <person name="Sykes S."/>
            <person name="Wortman J."/>
            <person name="Nusbaum C."/>
            <person name="Birren B."/>
        </authorList>
    </citation>
    <scope>NUCLEOTIDE SEQUENCE [LARGE SCALE GENOMIC DNA]</scope>
    <source>
        <strain evidence="3 4">BCC8398</strain>
    </source>
</reference>
<name>A0A1B9GLE2_9TREE</name>
<dbReference type="PANTHER" id="PTHR47185:SF1">
    <property type="entry name" value="PX DOMAIN-CONTAINING PROTEIN YPR097W"/>
    <property type="match status" value="1"/>
</dbReference>
<feature type="compositionally biased region" description="Acidic residues" evidence="1">
    <location>
        <begin position="1033"/>
        <end position="1051"/>
    </location>
</feature>
<dbReference type="InterPro" id="IPR024554">
    <property type="entry name" value="LEC1-like_C"/>
</dbReference>
<gene>
    <name evidence="3" type="ORF">I316_06500</name>
</gene>
<dbReference type="Gene3D" id="3.30.1520.10">
    <property type="entry name" value="Phox-like domain"/>
    <property type="match status" value="1"/>
</dbReference>
<dbReference type="InterPro" id="IPR001683">
    <property type="entry name" value="PX_dom"/>
</dbReference>
<evidence type="ECO:0000256" key="1">
    <source>
        <dbReference type="SAM" id="MobiDB-lite"/>
    </source>
</evidence>
<feature type="compositionally biased region" description="Low complexity" evidence="1">
    <location>
        <begin position="1170"/>
        <end position="1181"/>
    </location>
</feature>
<dbReference type="PANTHER" id="PTHR47185">
    <property type="entry name" value="PX DOMAIN-CONTAINING PROTEIN YPR097W"/>
    <property type="match status" value="1"/>
</dbReference>
<feature type="compositionally biased region" description="Acidic residues" evidence="1">
    <location>
        <begin position="36"/>
        <end position="46"/>
    </location>
</feature>
<dbReference type="Pfam" id="PF12825">
    <property type="entry name" value="DUF3818"/>
    <property type="match status" value="1"/>
</dbReference>
<feature type="region of interest" description="Disordered" evidence="1">
    <location>
        <begin position="1"/>
        <end position="136"/>
    </location>
</feature>
<feature type="region of interest" description="Disordered" evidence="1">
    <location>
        <begin position="987"/>
        <end position="1006"/>
    </location>
</feature>
<dbReference type="GO" id="GO:0035091">
    <property type="term" value="F:phosphatidylinositol binding"/>
    <property type="evidence" value="ECO:0007669"/>
    <property type="project" value="InterPro"/>
</dbReference>
<dbReference type="InterPro" id="IPR047168">
    <property type="entry name" value="LEC1-like"/>
</dbReference>
<dbReference type="InterPro" id="IPR036871">
    <property type="entry name" value="PX_dom_sf"/>
</dbReference>
<feature type="domain" description="PX" evidence="2">
    <location>
        <begin position="370"/>
        <end position="545"/>
    </location>
</feature>
<dbReference type="SUPFAM" id="SSF64268">
    <property type="entry name" value="PX domain"/>
    <property type="match status" value="1"/>
</dbReference>
<dbReference type="InterPro" id="IPR024555">
    <property type="entry name" value="PX-associated"/>
</dbReference>
<dbReference type="Pfam" id="PF12828">
    <property type="entry name" value="PXB"/>
    <property type="match status" value="1"/>
</dbReference>
<evidence type="ECO:0000259" key="2">
    <source>
        <dbReference type="PROSITE" id="PS50195"/>
    </source>
</evidence>
<dbReference type="STRING" id="1296120.A0A1B9GLE2"/>
<evidence type="ECO:0000313" key="4">
    <source>
        <dbReference type="Proteomes" id="UP000092666"/>
    </source>
</evidence>
<keyword evidence="4" id="KW-1185">Reference proteome</keyword>
<feature type="region of interest" description="Disordered" evidence="1">
    <location>
        <begin position="466"/>
        <end position="509"/>
    </location>
</feature>
<protein>
    <submittedName>
        <fullName evidence="3">PX domain-containing protein</fullName>
    </submittedName>
</protein>
<feature type="compositionally biased region" description="Low complexity" evidence="1">
    <location>
        <begin position="114"/>
        <end position="135"/>
    </location>
</feature>
<feature type="compositionally biased region" description="Basic and acidic residues" evidence="1">
    <location>
        <begin position="1119"/>
        <end position="1143"/>
    </location>
</feature>
<accession>A0A1B9GLE2</accession>
<dbReference type="Proteomes" id="UP000092666">
    <property type="component" value="Unassembled WGS sequence"/>
</dbReference>